<dbReference type="EMBL" id="GGFL01014764">
    <property type="protein sequence ID" value="MBW78942.1"/>
    <property type="molecule type" value="Transcribed_RNA"/>
</dbReference>
<accession>A0A2M4DN08</accession>
<sequence length="132" mass="14721">MSRSANTCSTWFRSIRLFLLIFFMANRCRVCLCFTRYTAPYAPFEISFRMSKSFSFGTALLFERPLKPLPCTIAVPVPWFVGTNAPPPTPGAATAVAIVDEELLFNTLLVLLAALFPAELEEPDPFGVEHVI</sequence>
<evidence type="ECO:0000313" key="1">
    <source>
        <dbReference type="EMBL" id="MBW78942.1"/>
    </source>
</evidence>
<organism evidence="1">
    <name type="scientific">Anopheles darlingi</name>
    <name type="common">Mosquito</name>
    <dbReference type="NCBI Taxonomy" id="43151"/>
    <lineage>
        <taxon>Eukaryota</taxon>
        <taxon>Metazoa</taxon>
        <taxon>Ecdysozoa</taxon>
        <taxon>Arthropoda</taxon>
        <taxon>Hexapoda</taxon>
        <taxon>Insecta</taxon>
        <taxon>Pterygota</taxon>
        <taxon>Neoptera</taxon>
        <taxon>Endopterygota</taxon>
        <taxon>Diptera</taxon>
        <taxon>Nematocera</taxon>
        <taxon>Culicoidea</taxon>
        <taxon>Culicidae</taxon>
        <taxon>Anophelinae</taxon>
        <taxon>Anopheles</taxon>
    </lineage>
</organism>
<dbReference type="AlphaFoldDB" id="A0A2M4DN08"/>
<proteinExistence type="predicted"/>
<name>A0A2M4DN08_ANODA</name>
<reference evidence="1" key="1">
    <citation type="submission" date="2018-01" db="EMBL/GenBank/DDBJ databases">
        <title>An insight into the sialome of Amazonian anophelines.</title>
        <authorList>
            <person name="Ribeiro J.M."/>
            <person name="Scarpassa V."/>
            <person name="Calvo E."/>
        </authorList>
    </citation>
    <scope>NUCLEOTIDE SEQUENCE</scope>
</reference>
<protein>
    <submittedName>
        <fullName evidence="1">Putative secreted protein</fullName>
    </submittedName>
</protein>